<dbReference type="Proteomes" id="UP000293296">
    <property type="component" value="Plasmid pDCAR1"/>
</dbReference>
<dbReference type="PIRSF" id="PIRSF015244">
    <property type="entry name" value="UCP015244"/>
    <property type="match status" value="1"/>
</dbReference>
<name>A0A4P6HR34_9BACT</name>
<feature type="domain" description="DUF4910" evidence="3">
    <location>
        <begin position="18"/>
        <end position="360"/>
    </location>
</feature>
<dbReference type="KEGG" id="dcb:C3Y92_20300"/>
<evidence type="ECO:0000259" key="2">
    <source>
        <dbReference type="Pfam" id="PF09940"/>
    </source>
</evidence>
<keyword evidence="1" id="KW-0862">Zinc</keyword>
<dbReference type="AlphaFoldDB" id="A0A4P6HR34"/>
<comment type="cofactor">
    <cofactor evidence="1">
        <name>Zn(2+)</name>
        <dbReference type="ChEBI" id="CHEBI:29105"/>
    </cofactor>
    <text evidence="1">Binds 1 zinc ion per subunit.</text>
</comment>
<keyword evidence="4" id="KW-0614">Plasmid</keyword>
<geneLocation type="plasmid" evidence="5">
    <name>pdcar1</name>
</geneLocation>
<dbReference type="Pfam" id="PF09940">
    <property type="entry name" value="DUF2172"/>
    <property type="match status" value="1"/>
</dbReference>
<dbReference type="InterPro" id="IPR036388">
    <property type="entry name" value="WH-like_DNA-bd_sf"/>
</dbReference>
<evidence type="ECO:0000313" key="5">
    <source>
        <dbReference type="Proteomes" id="UP000293296"/>
    </source>
</evidence>
<proteinExistence type="predicted"/>
<evidence type="ECO:0008006" key="6">
    <source>
        <dbReference type="Google" id="ProtNLM"/>
    </source>
</evidence>
<protein>
    <recommendedName>
        <fullName evidence="6">DUF4910 domain-containing protein</fullName>
    </recommendedName>
</protein>
<dbReference type="Gene3D" id="1.10.10.10">
    <property type="entry name" value="Winged helix-like DNA-binding domain superfamily/Winged helix DNA-binding domain"/>
    <property type="match status" value="1"/>
</dbReference>
<dbReference type="InterPro" id="IPR032610">
    <property type="entry name" value="DUF2172"/>
</dbReference>
<dbReference type="SUPFAM" id="SSF53187">
    <property type="entry name" value="Zn-dependent exopeptidases"/>
    <property type="match status" value="1"/>
</dbReference>
<feature type="domain" description="DUF2172" evidence="2">
    <location>
        <begin position="67"/>
        <end position="157"/>
    </location>
</feature>
<evidence type="ECO:0000256" key="1">
    <source>
        <dbReference type="PIRSR" id="PIRSR015244-50"/>
    </source>
</evidence>
<dbReference type="OrthoDB" id="9765654at2"/>
<organism evidence="4 5">
    <name type="scientific">Solidesulfovibrio carbinolicus</name>
    <dbReference type="NCBI Taxonomy" id="296842"/>
    <lineage>
        <taxon>Bacteria</taxon>
        <taxon>Pseudomonadati</taxon>
        <taxon>Thermodesulfobacteriota</taxon>
        <taxon>Desulfovibrionia</taxon>
        <taxon>Desulfovibrionales</taxon>
        <taxon>Desulfovibrionaceae</taxon>
        <taxon>Solidesulfovibrio</taxon>
    </lineage>
</organism>
<feature type="binding site" evidence="1">
    <location>
        <position position="330"/>
    </location>
    <ligand>
        <name>Zn(2+)</name>
        <dbReference type="ChEBI" id="CHEBI:29105"/>
    </ligand>
</feature>
<accession>A0A4P6HR34</accession>
<feature type="binding site" evidence="1">
    <location>
        <position position="187"/>
    </location>
    <ligand>
        <name>Zn(2+)</name>
        <dbReference type="ChEBI" id="CHEBI:29105"/>
    </ligand>
</feature>
<reference evidence="4 5" key="1">
    <citation type="submission" date="2018-02" db="EMBL/GenBank/DDBJ databases">
        <title>Genome sequence of Desulfovibrio carbinolicus DSM 3852.</title>
        <authorList>
            <person name="Wilbanks E."/>
            <person name="Skennerton C.T."/>
            <person name="Orphan V.J."/>
        </authorList>
    </citation>
    <scope>NUCLEOTIDE SEQUENCE [LARGE SCALE GENOMIC DNA]</scope>
    <source>
        <strain evidence="4 5">DSM 3852</strain>
        <plasmid evidence="5">pdcar1</plasmid>
    </source>
</reference>
<evidence type="ECO:0000313" key="4">
    <source>
        <dbReference type="EMBL" id="QAZ69615.1"/>
    </source>
</evidence>
<dbReference type="GO" id="GO:0046872">
    <property type="term" value="F:metal ion binding"/>
    <property type="evidence" value="ECO:0007669"/>
    <property type="project" value="UniProtKB-KW"/>
</dbReference>
<dbReference type="RefSeq" id="WP_129356071.1">
    <property type="nucleotide sequence ID" value="NZ_CP026539.1"/>
</dbReference>
<dbReference type="EMBL" id="CP026539">
    <property type="protein sequence ID" value="QAZ69615.1"/>
    <property type="molecule type" value="Genomic_DNA"/>
</dbReference>
<dbReference type="Gene3D" id="3.40.630.10">
    <property type="entry name" value="Zn peptidases"/>
    <property type="match status" value="1"/>
</dbReference>
<dbReference type="InterPro" id="IPR032589">
    <property type="entry name" value="DUF4910"/>
</dbReference>
<gene>
    <name evidence="4" type="ORF">C3Y92_20300</name>
</gene>
<sequence>MADTITPPTLPPNASMIQMIEALWRLPRDLVSEGYDDALRALAGQLPMTIHEYPTGTPCFTWTVPEKWHCREARLETLDGRVLLTSRDNPLHVASYSTPFRGEITREELLPRLHVHPRLPDAVPFRFFYYTRDWGLCCTQALKDSLAEARYRVVIDAAFSPGTLKVGEAVLPGQSDDCFVFCAHLCHPAMVNDDLSGVAVGIDVMRRLARLPRRRYTYRLVILPETIGSAAYLSHNEALIPTMRGGLFLEMLGTGHGHVLQKSAPGDSIMDRCAALALRDDGREHAVGDFLTVILNDERMFNAPGIRVPMASLSRTLPQGHPEYPFNEYHTSLDCPERLVPGSLEASRDLVLAIVDMLEYDHVPTPLFKGELCFSRYGFDYARLKMSLMQVLFSLDGQTSAVDIARKTGSPFAVVRECLEGMAAHGLIDKAWPTPV</sequence>
<dbReference type="InterPro" id="IPR012353">
    <property type="entry name" value="UCP015244"/>
</dbReference>
<feature type="binding site" evidence="1">
    <location>
        <position position="193"/>
    </location>
    <ligand>
        <name>Zn(2+)</name>
        <dbReference type="ChEBI" id="CHEBI:29105"/>
    </ligand>
</feature>
<keyword evidence="5" id="KW-1185">Reference proteome</keyword>
<dbReference type="Gene3D" id="3.50.30.90">
    <property type="match status" value="1"/>
</dbReference>
<evidence type="ECO:0000259" key="3">
    <source>
        <dbReference type="Pfam" id="PF16254"/>
    </source>
</evidence>
<keyword evidence="1" id="KW-0479">Metal-binding</keyword>
<dbReference type="Pfam" id="PF16254">
    <property type="entry name" value="DUF4910"/>
    <property type="match status" value="1"/>
</dbReference>